<feature type="transmembrane region" description="Helical" evidence="1">
    <location>
        <begin position="213"/>
        <end position="234"/>
    </location>
</feature>
<accession>A0A8H4QMV2</accession>
<dbReference type="Proteomes" id="UP000521872">
    <property type="component" value="Unassembled WGS sequence"/>
</dbReference>
<protein>
    <recommendedName>
        <fullName evidence="2">DUF6534 domain-containing protein</fullName>
    </recommendedName>
</protein>
<dbReference type="Pfam" id="PF20152">
    <property type="entry name" value="DUF6534"/>
    <property type="match status" value="1"/>
</dbReference>
<dbReference type="InterPro" id="IPR045339">
    <property type="entry name" value="DUF6534"/>
</dbReference>
<evidence type="ECO:0000313" key="4">
    <source>
        <dbReference type="Proteomes" id="UP000521872"/>
    </source>
</evidence>
<proteinExistence type="predicted"/>
<feature type="transmembrane region" description="Helical" evidence="1">
    <location>
        <begin position="57"/>
        <end position="75"/>
    </location>
</feature>
<evidence type="ECO:0000313" key="3">
    <source>
        <dbReference type="EMBL" id="KAF4613883.1"/>
    </source>
</evidence>
<organism evidence="3 4">
    <name type="scientific">Agrocybe pediades</name>
    <dbReference type="NCBI Taxonomy" id="84607"/>
    <lineage>
        <taxon>Eukaryota</taxon>
        <taxon>Fungi</taxon>
        <taxon>Dikarya</taxon>
        <taxon>Basidiomycota</taxon>
        <taxon>Agaricomycotina</taxon>
        <taxon>Agaricomycetes</taxon>
        <taxon>Agaricomycetidae</taxon>
        <taxon>Agaricales</taxon>
        <taxon>Agaricineae</taxon>
        <taxon>Strophariaceae</taxon>
        <taxon>Agrocybe</taxon>
    </lineage>
</organism>
<keyword evidence="4" id="KW-1185">Reference proteome</keyword>
<keyword evidence="1" id="KW-0812">Transmembrane</keyword>
<sequence>MSALAPPGLPPIPPNMAQIAGPLVLGYFLHWGLFGALTVQMGIYHLAFPKDATWIKFLVYGVYAAEIAQTIMLTAQGFQTFASGFGDMRAVVRVYLLWFSVPILSSSVSLVVQMFYAYRIMILSKSKVMAGLIFCLALIQWAGGIATGVIARQQPNLSDFLFKDTYITLGFWNGGAALCDVLIAASMTYYLSKGNRGSEWQATQRVLSKLIRLIIETGTITAAVAIVNLILSVLPGKPTYYQTSSGVLGKLYSNTMMAVFNSRITFGRNHVSLYESEEPRSTSSGVSPRTYPQAAIMVTRNVNNDYDVPLETWQTSKKMQHESGDFMKDGSSANEP</sequence>
<name>A0A8H4QMV2_9AGAR</name>
<feature type="domain" description="DUF6534" evidence="2">
    <location>
        <begin position="176"/>
        <end position="263"/>
    </location>
</feature>
<feature type="transmembrane region" description="Helical" evidence="1">
    <location>
        <begin position="95"/>
        <end position="116"/>
    </location>
</feature>
<reference evidence="3 4" key="1">
    <citation type="submission" date="2019-12" db="EMBL/GenBank/DDBJ databases">
        <authorList>
            <person name="Floudas D."/>
            <person name="Bentzer J."/>
            <person name="Ahren D."/>
            <person name="Johansson T."/>
            <person name="Persson P."/>
            <person name="Tunlid A."/>
        </authorList>
    </citation>
    <scope>NUCLEOTIDE SEQUENCE [LARGE SCALE GENOMIC DNA]</scope>
    <source>
        <strain evidence="3 4">CBS 102.39</strain>
    </source>
</reference>
<feature type="transmembrane region" description="Helical" evidence="1">
    <location>
        <begin position="171"/>
        <end position="192"/>
    </location>
</feature>
<keyword evidence="1" id="KW-0472">Membrane</keyword>
<dbReference type="AlphaFoldDB" id="A0A8H4QMV2"/>
<feature type="transmembrane region" description="Helical" evidence="1">
    <location>
        <begin position="20"/>
        <end position="45"/>
    </location>
</feature>
<evidence type="ECO:0000256" key="1">
    <source>
        <dbReference type="SAM" id="Phobius"/>
    </source>
</evidence>
<gene>
    <name evidence="3" type="ORF">D9613_007533</name>
</gene>
<comment type="caution">
    <text evidence="3">The sequence shown here is derived from an EMBL/GenBank/DDBJ whole genome shotgun (WGS) entry which is preliminary data.</text>
</comment>
<dbReference type="EMBL" id="JAACJL010000045">
    <property type="protein sequence ID" value="KAF4613883.1"/>
    <property type="molecule type" value="Genomic_DNA"/>
</dbReference>
<dbReference type="PANTHER" id="PTHR40465:SF1">
    <property type="entry name" value="DUF6534 DOMAIN-CONTAINING PROTEIN"/>
    <property type="match status" value="1"/>
</dbReference>
<evidence type="ECO:0000259" key="2">
    <source>
        <dbReference type="Pfam" id="PF20152"/>
    </source>
</evidence>
<keyword evidence="1" id="KW-1133">Transmembrane helix</keyword>
<feature type="transmembrane region" description="Helical" evidence="1">
    <location>
        <begin position="128"/>
        <end position="151"/>
    </location>
</feature>
<dbReference type="PANTHER" id="PTHR40465">
    <property type="entry name" value="CHROMOSOME 1, WHOLE GENOME SHOTGUN SEQUENCE"/>
    <property type="match status" value="1"/>
</dbReference>